<dbReference type="OMA" id="DENNWIY"/>
<evidence type="ECO:0008006" key="4">
    <source>
        <dbReference type="Google" id="ProtNLM"/>
    </source>
</evidence>
<evidence type="ECO:0000256" key="1">
    <source>
        <dbReference type="SAM" id="SignalP"/>
    </source>
</evidence>
<evidence type="ECO:0000313" key="2">
    <source>
        <dbReference type="EMBL" id="ABN65561.1"/>
    </source>
</evidence>
<keyword evidence="1" id="KW-0732">Signal</keyword>
<accession>A3LSG0</accession>
<dbReference type="EMBL" id="CP000497">
    <property type="protein sequence ID" value="ABN65561.1"/>
    <property type="molecule type" value="Genomic_DNA"/>
</dbReference>
<feature type="non-terminal residue" evidence="2">
    <location>
        <position position="136"/>
    </location>
</feature>
<dbReference type="InParanoid" id="A3LSG0"/>
<name>A3LSG0_PICST</name>
<proteinExistence type="predicted"/>
<dbReference type="RefSeq" id="XP_001383590.1">
    <property type="nucleotide sequence ID" value="XM_001383553.1"/>
</dbReference>
<dbReference type="KEGG" id="pic:PICST_43383"/>
<organism evidence="2 3">
    <name type="scientific">Scheffersomyces stipitis (strain ATCC 58785 / CBS 6054 / NBRC 10063 / NRRL Y-11545)</name>
    <name type="common">Yeast</name>
    <name type="synonym">Pichia stipitis</name>
    <dbReference type="NCBI Taxonomy" id="322104"/>
    <lineage>
        <taxon>Eukaryota</taxon>
        <taxon>Fungi</taxon>
        <taxon>Dikarya</taxon>
        <taxon>Ascomycota</taxon>
        <taxon>Saccharomycotina</taxon>
        <taxon>Pichiomycetes</taxon>
        <taxon>Debaryomycetaceae</taxon>
        <taxon>Scheffersomyces</taxon>
    </lineage>
</organism>
<evidence type="ECO:0000313" key="3">
    <source>
        <dbReference type="Proteomes" id="UP000002258"/>
    </source>
</evidence>
<reference evidence="2 3" key="1">
    <citation type="journal article" date="2007" name="Nat. Biotechnol.">
        <title>Genome sequence of the lignocellulose-bioconverting and xylose-fermenting yeast Pichia stipitis.</title>
        <authorList>
            <person name="Jeffries T.W."/>
            <person name="Grigoriev I.V."/>
            <person name="Grimwood J."/>
            <person name="Laplaza J.M."/>
            <person name="Aerts A."/>
            <person name="Salamov A."/>
            <person name="Schmutz J."/>
            <person name="Lindquist E."/>
            <person name="Dehal P."/>
            <person name="Shapiro H."/>
            <person name="Jin Y.S."/>
            <person name="Passoth V."/>
            <person name="Richardson P.M."/>
        </authorList>
    </citation>
    <scope>NUCLEOTIDE SEQUENCE [LARGE SCALE GENOMIC DNA]</scope>
    <source>
        <strain evidence="3">ATCC 58785 / CBS 6054 / NBRC 10063 / NRRL Y-11545</strain>
    </source>
</reference>
<dbReference type="OrthoDB" id="4018368at2759"/>
<dbReference type="eggNOG" id="ENOG502SXWZ">
    <property type="taxonomic scope" value="Eukaryota"/>
</dbReference>
<feature type="signal peptide" evidence="1">
    <location>
        <begin position="1"/>
        <end position="18"/>
    </location>
</feature>
<protein>
    <recommendedName>
        <fullName evidence="4">PEP-CTERM sorting domain-containing protein</fullName>
    </recommendedName>
</protein>
<dbReference type="HOGENOM" id="CLU_083354_1_0_1"/>
<dbReference type="Proteomes" id="UP000002258">
    <property type="component" value="Chromosome 3"/>
</dbReference>
<keyword evidence="3" id="KW-1185">Reference proteome</keyword>
<dbReference type="GeneID" id="4837912"/>
<gene>
    <name evidence="2" type="ORF">PICST_43383</name>
</gene>
<sequence>MKFTAGAALALLSSQAYAALTNVTLWAQSDDQSINGNGLSSIHEGAAINYFFLGSAAQTLVYDDENNWIYFQPIPDLKQYFSVYQTIVQMTVATEAGTTVTIDDAGVLSFEGSSDFYAQKNINDPYSYSKTSFAVL</sequence>
<feature type="chain" id="PRO_5002655408" description="PEP-CTERM sorting domain-containing protein" evidence="1">
    <location>
        <begin position="19"/>
        <end position="136"/>
    </location>
</feature>
<dbReference type="STRING" id="322104.A3LSG0"/>
<dbReference type="AlphaFoldDB" id="A3LSG0"/>